<dbReference type="InterPro" id="IPR049730">
    <property type="entry name" value="SNF2/RAD54-like_C"/>
</dbReference>
<dbReference type="PROSITE" id="PS50089">
    <property type="entry name" value="ZF_RING_2"/>
    <property type="match status" value="1"/>
</dbReference>
<evidence type="ECO:0000259" key="13">
    <source>
        <dbReference type="PROSITE" id="PS51194"/>
    </source>
</evidence>
<dbReference type="SMART" id="SM00184">
    <property type="entry name" value="RING"/>
    <property type="match status" value="1"/>
</dbReference>
<dbReference type="InterPro" id="IPR001650">
    <property type="entry name" value="Helicase_C-like"/>
</dbReference>
<evidence type="ECO:0000256" key="7">
    <source>
        <dbReference type="ARBA" id="ARBA00022833"/>
    </source>
</evidence>
<dbReference type="InterPro" id="IPR014001">
    <property type="entry name" value="Helicase_ATP-bd"/>
</dbReference>
<keyword evidence="3" id="KW-0547">Nucleotide-binding</keyword>
<dbReference type="Proteomes" id="UP001182556">
    <property type="component" value="Unassembled WGS sequence"/>
</dbReference>
<dbReference type="PROSITE" id="PS00518">
    <property type="entry name" value="ZF_RING_1"/>
    <property type="match status" value="1"/>
</dbReference>
<comment type="similarity">
    <text evidence="1">Belongs to the SNF2/RAD54 helicase family.</text>
</comment>
<dbReference type="SMART" id="SM00490">
    <property type="entry name" value="HELICc"/>
    <property type="match status" value="1"/>
</dbReference>
<evidence type="ECO:0000256" key="6">
    <source>
        <dbReference type="ARBA" id="ARBA00022806"/>
    </source>
</evidence>
<dbReference type="Pfam" id="PF00097">
    <property type="entry name" value="zf-C3HC4"/>
    <property type="match status" value="1"/>
</dbReference>
<feature type="domain" description="Helicase C-terminal" evidence="13">
    <location>
        <begin position="515"/>
        <end position="648"/>
    </location>
</feature>
<dbReference type="PANTHER" id="PTHR45626:SF16">
    <property type="entry name" value="ATP-DEPENDENT HELICASE ULS1"/>
    <property type="match status" value="1"/>
</dbReference>
<name>A0AAD9FUZ6_PAPLA</name>
<dbReference type="GO" id="GO:0016787">
    <property type="term" value="F:hydrolase activity"/>
    <property type="evidence" value="ECO:0007669"/>
    <property type="project" value="UniProtKB-KW"/>
</dbReference>
<dbReference type="GO" id="GO:0005634">
    <property type="term" value="C:nucleus"/>
    <property type="evidence" value="ECO:0007669"/>
    <property type="project" value="TreeGrafter"/>
</dbReference>
<evidence type="ECO:0000256" key="3">
    <source>
        <dbReference type="ARBA" id="ARBA00022741"/>
    </source>
</evidence>
<feature type="compositionally biased region" description="Basic and acidic residues" evidence="10">
    <location>
        <begin position="475"/>
        <end position="487"/>
    </location>
</feature>
<dbReference type="EMBL" id="JAODAN010000002">
    <property type="protein sequence ID" value="KAK1926532.1"/>
    <property type="molecule type" value="Genomic_DNA"/>
</dbReference>
<dbReference type="PROSITE" id="PS51192">
    <property type="entry name" value="HELICASE_ATP_BIND_1"/>
    <property type="match status" value="1"/>
</dbReference>
<dbReference type="GO" id="GO:0005524">
    <property type="term" value="F:ATP binding"/>
    <property type="evidence" value="ECO:0007669"/>
    <property type="project" value="UniProtKB-KW"/>
</dbReference>
<keyword evidence="7" id="KW-0862">Zinc</keyword>
<evidence type="ECO:0000256" key="10">
    <source>
        <dbReference type="SAM" id="MobiDB-lite"/>
    </source>
</evidence>
<dbReference type="Pfam" id="PF00271">
    <property type="entry name" value="Helicase_C"/>
    <property type="match status" value="1"/>
</dbReference>
<evidence type="ECO:0000256" key="5">
    <source>
        <dbReference type="ARBA" id="ARBA00022801"/>
    </source>
</evidence>
<evidence type="ECO:0000256" key="8">
    <source>
        <dbReference type="ARBA" id="ARBA00022840"/>
    </source>
</evidence>
<dbReference type="CDD" id="cd18008">
    <property type="entry name" value="DEXDc_SHPRH-like"/>
    <property type="match status" value="1"/>
</dbReference>
<evidence type="ECO:0000256" key="9">
    <source>
        <dbReference type="PROSITE-ProRule" id="PRU00175"/>
    </source>
</evidence>
<feature type="domain" description="Helicase ATP-binding" evidence="12">
    <location>
        <begin position="14"/>
        <end position="188"/>
    </location>
</feature>
<dbReference type="SUPFAM" id="SSF52540">
    <property type="entry name" value="P-loop containing nucleoside triphosphate hydrolases"/>
    <property type="match status" value="2"/>
</dbReference>
<dbReference type="CDD" id="cd18793">
    <property type="entry name" value="SF2_C_SNF"/>
    <property type="match status" value="1"/>
</dbReference>
<dbReference type="SUPFAM" id="SSF57850">
    <property type="entry name" value="RING/U-box"/>
    <property type="match status" value="1"/>
</dbReference>
<protein>
    <submittedName>
        <fullName evidence="14">SNF2 family N-terminal domain-containing protein</fullName>
    </submittedName>
</protein>
<dbReference type="GO" id="GO:0008094">
    <property type="term" value="F:ATP-dependent activity, acting on DNA"/>
    <property type="evidence" value="ECO:0007669"/>
    <property type="project" value="TreeGrafter"/>
</dbReference>
<dbReference type="InterPro" id="IPR001841">
    <property type="entry name" value="Znf_RING"/>
</dbReference>
<dbReference type="GO" id="GO:0008270">
    <property type="term" value="F:zinc ion binding"/>
    <property type="evidence" value="ECO:0007669"/>
    <property type="project" value="UniProtKB-KW"/>
</dbReference>
<feature type="region of interest" description="Disordered" evidence="10">
    <location>
        <begin position="475"/>
        <end position="495"/>
    </location>
</feature>
<feature type="domain" description="RING-type" evidence="11">
    <location>
        <begin position="371"/>
        <end position="423"/>
    </location>
</feature>
<dbReference type="Gene3D" id="3.30.40.10">
    <property type="entry name" value="Zinc/RING finger domain, C3HC4 (zinc finger)"/>
    <property type="match status" value="1"/>
</dbReference>
<dbReference type="GO" id="GO:0004386">
    <property type="term" value="F:helicase activity"/>
    <property type="evidence" value="ECO:0007669"/>
    <property type="project" value="UniProtKB-KW"/>
</dbReference>
<dbReference type="PANTHER" id="PTHR45626">
    <property type="entry name" value="TRANSCRIPTION TERMINATION FACTOR 2-RELATED"/>
    <property type="match status" value="1"/>
</dbReference>
<dbReference type="Pfam" id="PF00176">
    <property type="entry name" value="SNF2-rel_dom"/>
    <property type="match status" value="1"/>
</dbReference>
<evidence type="ECO:0000256" key="1">
    <source>
        <dbReference type="ARBA" id="ARBA00007025"/>
    </source>
</evidence>
<dbReference type="InterPro" id="IPR038718">
    <property type="entry name" value="SNF2-like_sf"/>
</dbReference>
<dbReference type="InterPro" id="IPR050628">
    <property type="entry name" value="SNF2_RAD54_helicase_TF"/>
</dbReference>
<dbReference type="AlphaFoldDB" id="A0AAD9FUZ6"/>
<sequence length="648" mass="73829">MPHQVQGVHWMLQQERKTSNQGGILGDMMGLGKTVQAIATMVKNPSQDRAIRATLIVLPLPLIQQWKAEIESKSNLTVYVYHGPNRTKSVNQLKNVDCVLTTYSIRREDWISGDEADAKPTIKKKGPLFKMAWYRIVLDEAAVVRNKSTKASKCILELVGDIRWCLTGTLIYNSLNDIYPYLRFIGVIDWEDFRNQISSIATRKPRLASRRAQAILRKVMLRRTKDSELGGKKILQLPPKTIDMIEMDFDDEERAIYQAIETAARVKVNKWYKAGTLLKQYHIVLVMLTRLRQFCCHPWLLRIVVELDDGEDDAQEVAMKEYTDEEELARAVKDMGQDWVDKVRRKLEQRYQTMIGEQQGDEDDFLTRQSCAVCFEPLINEKITACQHSFCTTCIEGILSSAPRDAIVADEHVRQSRPCPLCRNEIVRKQLYRAAVFFKPAGLEDEAEDIKPLMSLKGKGRLNILEEKDAKDIKPDVKGKGKAKAEPDETDEPTELEDVDIEDVLPSTKMKKIGDLLDLWRDVDPTQKTLIFCSFVEMLELMSVYLRKRNVNHVLYTGKMKMDERDAVIQQFQASGDETPRVMLISLKCGGVGLNLTAANNVIGLDLAWSPASEAQAVDRAHRIGQTRPVTVKRLVIRDSVEQRILAL</sequence>
<keyword evidence="2" id="KW-0479">Metal-binding</keyword>
<organism evidence="14 15">
    <name type="scientific">Papiliotrema laurentii</name>
    <name type="common">Cryptococcus laurentii</name>
    <dbReference type="NCBI Taxonomy" id="5418"/>
    <lineage>
        <taxon>Eukaryota</taxon>
        <taxon>Fungi</taxon>
        <taxon>Dikarya</taxon>
        <taxon>Basidiomycota</taxon>
        <taxon>Agaricomycotina</taxon>
        <taxon>Tremellomycetes</taxon>
        <taxon>Tremellales</taxon>
        <taxon>Rhynchogastremaceae</taxon>
        <taxon>Papiliotrema</taxon>
    </lineage>
</organism>
<dbReference type="Gene3D" id="3.40.50.10810">
    <property type="entry name" value="Tandem AAA-ATPase domain"/>
    <property type="match status" value="1"/>
</dbReference>
<dbReference type="PROSITE" id="PS51194">
    <property type="entry name" value="HELICASE_CTER"/>
    <property type="match status" value="1"/>
</dbReference>
<dbReference type="InterPro" id="IPR000330">
    <property type="entry name" value="SNF2_N"/>
</dbReference>
<dbReference type="InterPro" id="IPR018957">
    <property type="entry name" value="Znf_C3HC4_RING-type"/>
</dbReference>
<dbReference type="SMART" id="SM00487">
    <property type="entry name" value="DEXDc"/>
    <property type="match status" value="1"/>
</dbReference>
<evidence type="ECO:0000259" key="11">
    <source>
        <dbReference type="PROSITE" id="PS50089"/>
    </source>
</evidence>
<reference evidence="14" key="1">
    <citation type="submission" date="2023-02" db="EMBL/GenBank/DDBJ databases">
        <title>Identification and recombinant expression of a fungal hydrolase from Papiliotrema laurentii that hydrolyzes apple cutin and clears colloidal polyester polyurethane.</title>
        <authorList>
            <consortium name="DOE Joint Genome Institute"/>
            <person name="Roman V.A."/>
            <person name="Bojanowski C."/>
            <person name="Crable B.R."/>
            <person name="Wagner D.N."/>
            <person name="Hung C.S."/>
            <person name="Nadeau L.J."/>
            <person name="Schratz L."/>
            <person name="Haridas S."/>
            <person name="Pangilinan J."/>
            <person name="Lipzen A."/>
            <person name="Na H."/>
            <person name="Yan M."/>
            <person name="Ng V."/>
            <person name="Grigoriev I.V."/>
            <person name="Spatafora J.W."/>
            <person name="Barlow D."/>
            <person name="Biffinger J."/>
            <person name="Kelley-Loughnane N."/>
            <person name="Varaljay V.A."/>
            <person name="Crookes-Goodson W.J."/>
        </authorList>
    </citation>
    <scope>NUCLEOTIDE SEQUENCE</scope>
    <source>
        <strain evidence="14">5307AH</strain>
    </source>
</reference>
<evidence type="ECO:0000256" key="2">
    <source>
        <dbReference type="ARBA" id="ARBA00022723"/>
    </source>
</evidence>
<evidence type="ECO:0000259" key="12">
    <source>
        <dbReference type="PROSITE" id="PS51192"/>
    </source>
</evidence>
<keyword evidence="8" id="KW-0067">ATP-binding</keyword>
<dbReference type="GO" id="GO:0005737">
    <property type="term" value="C:cytoplasm"/>
    <property type="evidence" value="ECO:0007669"/>
    <property type="project" value="TreeGrafter"/>
</dbReference>
<keyword evidence="6" id="KW-0347">Helicase</keyword>
<keyword evidence="15" id="KW-1185">Reference proteome</keyword>
<gene>
    <name evidence="14" type="ORF">DB88DRAFT_521991</name>
</gene>
<keyword evidence="4 9" id="KW-0863">Zinc-finger</keyword>
<evidence type="ECO:0000256" key="4">
    <source>
        <dbReference type="ARBA" id="ARBA00022771"/>
    </source>
</evidence>
<evidence type="ECO:0000313" key="14">
    <source>
        <dbReference type="EMBL" id="KAK1926532.1"/>
    </source>
</evidence>
<dbReference type="InterPro" id="IPR017907">
    <property type="entry name" value="Znf_RING_CS"/>
</dbReference>
<dbReference type="GO" id="GO:0000724">
    <property type="term" value="P:double-strand break repair via homologous recombination"/>
    <property type="evidence" value="ECO:0007669"/>
    <property type="project" value="TreeGrafter"/>
</dbReference>
<dbReference type="InterPro" id="IPR027417">
    <property type="entry name" value="P-loop_NTPase"/>
</dbReference>
<keyword evidence="5" id="KW-0378">Hydrolase</keyword>
<evidence type="ECO:0000313" key="15">
    <source>
        <dbReference type="Proteomes" id="UP001182556"/>
    </source>
</evidence>
<dbReference type="InterPro" id="IPR013083">
    <property type="entry name" value="Znf_RING/FYVE/PHD"/>
</dbReference>
<dbReference type="Gene3D" id="3.40.50.300">
    <property type="entry name" value="P-loop containing nucleotide triphosphate hydrolases"/>
    <property type="match status" value="2"/>
</dbReference>
<accession>A0AAD9FUZ6</accession>
<proteinExistence type="inferred from homology"/>
<comment type="caution">
    <text evidence="14">The sequence shown here is derived from an EMBL/GenBank/DDBJ whole genome shotgun (WGS) entry which is preliminary data.</text>
</comment>